<name>A0A6A6AHZ8_9PLEO</name>
<dbReference type="Proteomes" id="UP000799771">
    <property type="component" value="Unassembled WGS sequence"/>
</dbReference>
<accession>A0A6A6AHZ8</accession>
<sequence length="219" mass="25120">MCGLDVAALRQAALWVLSTKALTCSLYTRSTQTHVSPETLQLQVTALTQIFQPCVLSALSTLNLRCCSYHIIFFKCALHLRSSPHIAKFSLSRISMYTIHTTSLAWIQCGSLTYTNPVKNESPTRKARLTSTYNSRSDEHYQRVPEVTSKSRKRHPTRRDRLMDKCSIISGTTLHRTYRFHTWTTTTSRLTPLPTYEKTNKIMSTKHQHKHQRPSTPTH</sequence>
<dbReference type="EMBL" id="ML977503">
    <property type="protein sequence ID" value="KAF2130718.1"/>
    <property type="molecule type" value="Genomic_DNA"/>
</dbReference>
<dbReference type="GeneID" id="54412587"/>
<evidence type="ECO:0000313" key="3">
    <source>
        <dbReference type="Proteomes" id="UP000799771"/>
    </source>
</evidence>
<reference evidence="2" key="1">
    <citation type="journal article" date="2020" name="Stud. Mycol.">
        <title>101 Dothideomycetes genomes: a test case for predicting lifestyles and emergence of pathogens.</title>
        <authorList>
            <person name="Haridas S."/>
            <person name="Albert R."/>
            <person name="Binder M."/>
            <person name="Bloem J."/>
            <person name="Labutti K."/>
            <person name="Salamov A."/>
            <person name="Andreopoulos B."/>
            <person name="Baker S."/>
            <person name="Barry K."/>
            <person name="Bills G."/>
            <person name="Bluhm B."/>
            <person name="Cannon C."/>
            <person name="Castanera R."/>
            <person name="Culley D."/>
            <person name="Daum C."/>
            <person name="Ezra D."/>
            <person name="Gonzalez J."/>
            <person name="Henrissat B."/>
            <person name="Kuo A."/>
            <person name="Liang C."/>
            <person name="Lipzen A."/>
            <person name="Lutzoni F."/>
            <person name="Magnuson J."/>
            <person name="Mondo S."/>
            <person name="Nolan M."/>
            <person name="Ohm R."/>
            <person name="Pangilinan J."/>
            <person name="Park H.-J."/>
            <person name="Ramirez L."/>
            <person name="Alfaro M."/>
            <person name="Sun H."/>
            <person name="Tritt A."/>
            <person name="Yoshinaga Y."/>
            <person name="Zwiers L.-H."/>
            <person name="Turgeon B."/>
            <person name="Goodwin S."/>
            <person name="Spatafora J."/>
            <person name="Crous P."/>
            <person name="Grigoriev I."/>
        </authorList>
    </citation>
    <scope>NUCLEOTIDE SEQUENCE</scope>
    <source>
        <strain evidence="2">CBS 119687</strain>
    </source>
</reference>
<organism evidence="2 3">
    <name type="scientific">Dothidotthia symphoricarpi CBS 119687</name>
    <dbReference type="NCBI Taxonomy" id="1392245"/>
    <lineage>
        <taxon>Eukaryota</taxon>
        <taxon>Fungi</taxon>
        <taxon>Dikarya</taxon>
        <taxon>Ascomycota</taxon>
        <taxon>Pezizomycotina</taxon>
        <taxon>Dothideomycetes</taxon>
        <taxon>Pleosporomycetidae</taxon>
        <taxon>Pleosporales</taxon>
        <taxon>Dothidotthiaceae</taxon>
        <taxon>Dothidotthia</taxon>
    </lineage>
</organism>
<proteinExistence type="predicted"/>
<feature type="region of interest" description="Disordered" evidence="1">
    <location>
        <begin position="120"/>
        <end position="160"/>
    </location>
</feature>
<evidence type="ECO:0000256" key="1">
    <source>
        <dbReference type="SAM" id="MobiDB-lite"/>
    </source>
</evidence>
<evidence type="ECO:0000313" key="2">
    <source>
        <dbReference type="EMBL" id="KAF2130718.1"/>
    </source>
</evidence>
<dbReference type="AlphaFoldDB" id="A0A6A6AHZ8"/>
<gene>
    <name evidence="2" type="ORF">P153DRAFT_416917</name>
</gene>
<dbReference type="RefSeq" id="XP_033525105.1">
    <property type="nucleotide sequence ID" value="XM_033672155.1"/>
</dbReference>
<protein>
    <submittedName>
        <fullName evidence="2">Uncharacterized protein</fullName>
    </submittedName>
</protein>
<keyword evidence="3" id="KW-1185">Reference proteome</keyword>